<dbReference type="SUPFAM" id="SSF52540">
    <property type="entry name" value="P-loop containing nucleoside triphosphate hydrolases"/>
    <property type="match status" value="1"/>
</dbReference>
<dbReference type="Pfam" id="PF00005">
    <property type="entry name" value="ABC_tran"/>
    <property type="match status" value="1"/>
</dbReference>
<keyword evidence="3" id="KW-0813">Transport</keyword>
<evidence type="ECO:0000259" key="6">
    <source>
        <dbReference type="PROSITE" id="PS50893"/>
    </source>
</evidence>
<accession>A0A090GTE2</accession>
<keyword evidence="4" id="KW-0547">Nucleotide-binding</keyword>
<evidence type="ECO:0000313" key="8">
    <source>
        <dbReference type="Proteomes" id="UP000046122"/>
    </source>
</evidence>
<evidence type="ECO:0000256" key="4">
    <source>
        <dbReference type="ARBA" id="ARBA00022741"/>
    </source>
</evidence>
<dbReference type="NCBIfam" id="TIGR01727">
    <property type="entry name" value="oligo_HPY"/>
    <property type="match status" value="1"/>
</dbReference>
<dbReference type="GO" id="GO:0016887">
    <property type="term" value="F:ATP hydrolysis activity"/>
    <property type="evidence" value="ECO:0007669"/>
    <property type="project" value="InterPro"/>
</dbReference>
<dbReference type="GO" id="GO:0015833">
    <property type="term" value="P:peptide transport"/>
    <property type="evidence" value="ECO:0007669"/>
    <property type="project" value="InterPro"/>
</dbReference>
<sequence>MAEAIAKAYTPTGRAETSRVSEPLLQIEHLCVRYPHLGPVKAKLLGAPSRYLDAVLDVSFTLRRGTTLALVGESGSGKSTLGRAIIGLVPIASGAVRFESKEPFKKVWSGEKSYHREVAMMFQDPISSLSPRRTVQALITEPFLIHNLSERDLQAEARRLLALVGLPPDFAGRYPHQLSGGQARRVGVARAIALSPKLIIADEPTAGLDVSVQGEILNLMTRLQREMGLTYLLITHNLAVVRHVSDETAIMYMGRFVEHGPTRDIFSQAAHPYTAGLLAAQPDPIPNKGRREVKLIGEVPSIANRPAGCEFHTRCPAARERCRQIQPEVRSLALDHSHRCHFPLTSARHDRST</sequence>
<dbReference type="EMBL" id="CCNE01000009">
    <property type="protein sequence ID" value="CDX52908.1"/>
    <property type="molecule type" value="Genomic_DNA"/>
</dbReference>
<proteinExistence type="inferred from homology"/>
<dbReference type="InterPro" id="IPR050319">
    <property type="entry name" value="ABC_transp_ATP-bind"/>
</dbReference>
<dbReference type="AlphaFoldDB" id="A0A090GTE2"/>
<dbReference type="PROSITE" id="PS50893">
    <property type="entry name" value="ABC_TRANSPORTER_2"/>
    <property type="match status" value="1"/>
</dbReference>
<dbReference type="Gene3D" id="3.40.50.300">
    <property type="entry name" value="P-loop containing nucleotide triphosphate hydrolases"/>
    <property type="match status" value="1"/>
</dbReference>
<dbReference type="PANTHER" id="PTHR43776:SF7">
    <property type="entry name" value="D,D-DIPEPTIDE TRANSPORT ATP-BINDING PROTEIN DDPF-RELATED"/>
    <property type="match status" value="1"/>
</dbReference>
<comment type="similarity">
    <text evidence="2">Belongs to the ABC transporter superfamily.</text>
</comment>
<dbReference type="InterPro" id="IPR027417">
    <property type="entry name" value="P-loop_NTPase"/>
</dbReference>
<dbReference type="GO" id="GO:0005886">
    <property type="term" value="C:plasma membrane"/>
    <property type="evidence" value="ECO:0007669"/>
    <property type="project" value="UniProtKB-SubCell"/>
</dbReference>
<dbReference type="PANTHER" id="PTHR43776">
    <property type="entry name" value="TRANSPORT ATP-BINDING PROTEIN"/>
    <property type="match status" value="1"/>
</dbReference>
<protein>
    <submittedName>
        <fullName evidence="7">Dipeptide transporter ATP-binding component of ABC superfamily</fullName>
    </submittedName>
</protein>
<organism evidence="7 8">
    <name type="scientific">Mesorhizobium plurifarium</name>
    <dbReference type="NCBI Taxonomy" id="69974"/>
    <lineage>
        <taxon>Bacteria</taxon>
        <taxon>Pseudomonadati</taxon>
        <taxon>Pseudomonadota</taxon>
        <taxon>Alphaproteobacteria</taxon>
        <taxon>Hyphomicrobiales</taxon>
        <taxon>Phyllobacteriaceae</taxon>
        <taxon>Mesorhizobium</taxon>
    </lineage>
</organism>
<evidence type="ECO:0000256" key="1">
    <source>
        <dbReference type="ARBA" id="ARBA00004417"/>
    </source>
</evidence>
<dbReference type="Pfam" id="PF08352">
    <property type="entry name" value="oligo_HPY"/>
    <property type="match status" value="1"/>
</dbReference>
<dbReference type="GO" id="GO:0005524">
    <property type="term" value="F:ATP binding"/>
    <property type="evidence" value="ECO:0007669"/>
    <property type="project" value="UniProtKB-KW"/>
</dbReference>
<dbReference type="GO" id="GO:0055085">
    <property type="term" value="P:transmembrane transport"/>
    <property type="evidence" value="ECO:0007669"/>
    <property type="project" value="UniProtKB-ARBA"/>
</dbReference>
<keyword evidence="5 7" id="KW-0067">ATP-binding</keyword>
<dbReference type="FunFam" id="3.40.50.300:FF:000016">
    <property type="entry name" value="Oligopeptide ABC transporter ATP-binding component"/>
    <property type="match status" value="1"/>
</dbReference>
<comment type="subcellular location">
    <subcellularLocation>
        <location evidence="1">Cell inner membrane</location>
        <topology evidence="1">Peripheral membrane protein</topology>
    </subcellularLocation>
</comment>
<dbReference type="InterPro" id="IPR003593">
    <property type="entry name" value="AAA+_ATPase"/>
</dbReference>
<evidence type="ECO:0000256" key="3">
    <source>
        <dbReference type="ARBA" id="ARBA00022448"/>
    </source>
</evidence>
<evidence type="ECO:0000256" key="5">
    <source>
        <dbReference type="ARBA" id="ARBA00022840"/>
    </source>
</evidence>
<reference evidence="7 8" key="1">
    <citation type="submission" date="2014-08" db="EMBL/GenBank/DDBJ databases">
        <authorList>
            <person name="Moulin Lionel"/>
        </authorList>
    </citation>
    <scope>NUCLEOTIDE SEQUENCE [LARGE SCALE GENOMIC DNA]</scope>
</reference>
<dbReference type="InterPro" id="IPR013563">
    <property type="entry name" value="Oligopep_ABC_C"/>
</dbReference>
<evidence type="ECO:0000313" key="7">
    <source>
        <dbReference type="EMBL" id="CDX52908.1"/>
    </source>
</evidence>
<dbReference type="Proteomes" id="UP000046122">
    <property type="component" value="Unassembled WGS sequence"/>
</dbReference>
<name>A0A090GTE2_MESPL</name>
<dbReference type="InterPro" id="IPR003439">
    <property type="entry name" value="ABC_transporter-like_ATP-bd"/>
</dbReference>
<dbReference type="SMART" id="SM00382">
    <property type="entry name" value="AAA"/>
    <property type="match status" value="1"/>
</dbReference>
<dbReference type="InterPro" id="IPR017871">
    <property type="entry name" value="ABC_transporter-like_CS"/>
</dbReference>
<dbReference type="CDD" id="cd03257">
    <property type="entry name" value="ABC_NikE_OppD_transporters"/>
    <property type="match status" value="1"/>
</dbReference>
<gene>
    <name evidence="7" type="primary">dppF</name>
    <name evidence="7" type="ORF">MPL3365_170156</name>
</gene>
<feature type="domain" description="ABC transporter" evidence="6">
    <location>
        <begin position="32"/>
        <end position="278"/>
    </location>
</feature>
<dbReference type="PROSITE" id="PS00211">
    <property type="entry name" value="ABC_TRANSPORTER_1"/>
    <property type="match status" value="1"/>
</dbReference>
<evidence type="ECO:0000256" key="2">
    <source>
        <dbReference type="ARBA" id="ARBA00005417"/>
    </source>
</evidence>